<gene>
    <name evidence="1" type="ORF">NPIL_471</name>
</gene>
<dbReference type="AlphaFoldDB" id="A0A8X6UN53"/>
<dbReference type="EMBL" id="BMAW01084682">
    <property type="protein sequence ID" value="GFU39798.1"/>
    <property type="molecule type" value="Genomic_DNA"/>
</dbReference>
<organism evidence="1 2">
    <name type="scientific">Nephila pilipes</name>
    <name type="common">Giant wood spider</name>
    <name type="synonym">Nephila maculata</name>
    <dbReference type="NCBI Taxonomy" id="299642"/>
    <lineage>
        <taxon>Eukaryota</taxon>
        <taxon>Metazoa</taxon>
        <taxon>Ecdysozoa</taxon>
        <taxon>Arthropoda</taxon>
        <taxon>Chelicerata</taxon>
        <taxon>Arachnida</taxon>
        <taxon>Araneae</taxon>
        <taxon>Araneomorphae</taxon>
        <taxon>Entelegynae</taxon>
        <taxon>Araneoidea</taxon>
        <taxon>Nephilidae</taxon>
        <taxon>Nephila</taxon>
    </lineage>
</organism>
<dbReference type="Proteomes" id="UP000887013">
    <property type="component" value="Unassembled WGS sequence"/>
</dbReference>
<protein>
    <submittedName>
        <fullName evidence="1">Uncharacterized protein</fullName>
    </submittedName>
</protein>
<name>A0A8X6UN53_NEPPI</name>
<sequence>MAELASELRGCGGNSVEYADNTTNFIGASNAFKSIDFKDILRRRNDELFMPKLYPSWFPMVMRLVGTPYCDDKVFLEASRSYWDDKMNSEECSWVW</sequence>
<evidence type="ECO:0000313" key="2">
    <source>
        <dbReference type="Proteomes" id="UP000887013"/>
    </source>
</evidence>
<evidence type="ECO:0000313" key="1">
    <source>
        <dbReference type="EMBL" id="GFU39798.1"/>
    </source>
</evidence>
<keyword evidence="2" id="KW-1185">Reference proteome</keyword>
<accession>A0A8X6UN53</accession>
<reference evidence="1" key="1">
    <citation type="submission" date="2020-08" db="EMBL/GenBank/DDBJ databases">
        <title>Multicomponent nature underlies the extraordinary mechanical properties of spider dragline silk.</title>
        <authorList>
            <person name="Kono N."/>
            <person name="Nakamura H."/>
            <person name="Mori M."/>
            <person name="Yoshida Y."/>
            <person name="Ohtoshi R."/>
            <person name="Malay A.D."/>
            <person name="Moran D.A.P."/>
            <person name="Tomita M."/>
            <person name="Numata K."/>
            <person name="Arakawa K."/>
        </authorList>
    </citation>
    <scope>NUCLEOTIDE SEQUENCE</scope>
</reference>
<comment type="caution">
    <text evidence="1">The sequence shown here is derived from an EMBL/GenBank/DDBJ whole genome shotgun (WGS) entry which is preliminary data.</text>
</comment>
<proteinExistence type="predicted"/>